<dbReference type="Proteomes" id="UP000885792">
    <property type="component" value="Unassembled WGS sequence"/>
</dbReference>
<sequence>MRAWFLLFVLSIGSGGFFALLVALARTPGVSDYIPPQLFYHWLIGHVDLALIIGFLSFLSFLWHRYFGEDRGSYDYIPAYLGTFLLFLSALLGLGTAVHNNYVPTIVHPFFFAGIALFGAGFALSALRFLPLTFRELRSGDPLGNLLSISVLLSLLMPSALLISYLRTPKTEEVYLYFERLYWLPGHVHQFVNASLLLAGWVILSQVSGRKPPEFMRFLNLLLLPFPAIYLLLQIFAQDSLSPTIRMITTAGYAVGIGIPTLAYAFYFLAKVAFRGGLFANVLGLSVLMYAVGALMGYLIAGSDLRIPAHYHGVIASILITLMGLTFYYLKDLGFISHLPGFVRVQPYLYGVGMLLFVLGLFWAGVYGAPRKTFGTGYIESFKVYLFMLLMGVGSVLSVIGGVIFVLYVLSSIIRSNGHPREEEA</sequence>
<feature type="transmembrane region" description="Helical" evidence="1">
    <location>
        <begin position="216"/>
        <end position="236"/>
    </location>
</feature>
<feature type="transmembrane region" description="Helical" evidence="1">
    <location>
        <begin position="76"/>
        <end position="98"/>
    </location>
</feature>
<gene>
    <name evidence="2" type="ORF">ENJ61_04580</name>
</gene>
<dbReference type="InterPro" id="IPR036927">
    <property type="entry name" value="Cyt_c_oxase-like_su1_sf"/>
</dbReference>
<feature type="transmembrane region" description="Helical" evidence="1">
    <location>
        <begin position="110"/>
        <end position="131"/>
    </location>
</feature>
<accession>A0A7C5L508</accession>
<feature type="transmembrane region" description="Helical" evidence="1">
    <location>
        <begin position="248"/>
        <end position="270"/>
    </location>
</feature>
<keyword evidence="1" id="KW-0472">Membrane</keyword>
<dbReference type="Gene3D" id="1.20.210.10">
    <property type="entry name" value="Cytochrome c oxidase-like, subunit I domain"/>
    <property type="match status" value="1"/>
</dbReference>
<feature type="transmembrane region" description="Helical" evidence="1">
    <location>
        <begin position="342"/>
        <end position="364"/>
    </location>
</feature>
<feature type="transmembrane region" description="Helical" evidence="1">
    <location>
        <begin position="41"/>
        <end position="64"/>
    </location>
</feature>
<dbReference type="AlphaFoldDB" id="A0A7C5L508"/>
<comment type="caution">
    <text evidence="2">The sequence shown here is derived from an EMBL/GenBank/DDBJ whole genome shotgun (WGS) entry which is preliminary data.</text>
</comment>
<dbReference type="SUPFAM" id="SSF81442">
    <property type="entry name" value="Cytochrome c oxidase subunit I-like"/>
    <property type="match status" value="1"/>
</dbReference>
<keyword evidence="1" id="KW-0812">Transmembrane</keyword>
<feature type="transmembrane region" description="Helical" evidence="1">
    <location>
        <begin position="384"/>
        <end position="410"/>
    </location>
</feature>
<proteinExistence type="predicted"/>
<name>A0A7C5L508_AQUAO</name>
<feature type="transmembrane region" description="Helical" evidence="1">
    <location>
        <begin position="186"/>
        <end position="204"/>
    </location>
</feature>
<evidence type="ECO:0000313" key="2">
    <source>
        <dbReference type="EMBL" id="HHJ64165.1"/>
    </source>
</evidence>
<reference evidence="2" key="1">
    <citation type="journal article" date="2020" name="mSystems">
        <title>Genome- and Community-Level Interaction Insights into Carbon Utilization and Element Cycling Functions of Hydrothermarchaeota in Hydrothermal Sediment.</title>
        <authorList>
            <person name="Zhou Z."/>
            <person name="Liu Y."/>
            <person name="Xu W."/>
            <person name="Pan J."/>
            <person name="Luo Z.H."/>
            <person name="Li M."/>
        </authorList>
    </citation>
    <scope>NUCLEOTIDE SEQUENCE [LARGE SCALE GENOMIC DNA]</scope>
    <source>
        <strain evidence="2">HyVt-501</strain>
    </source>
</reference>
<protein>
    <submittedName>
        <fullName evidence="2">Cytochrome C oxidase subunit I</fullName>
    </submittedName>
</protein>
<feature type="transmembrane region" description="Helical" evidence="1">
    <location>
        <begin position="143"/>
        <end position="166"/>
    </location>
</feature>
<organism evidence="2">
    <name type="scientific">Aquifex aeolicus</name>
    <dbReference type="NCBI Taxonomy" id="63363"/>
    <lineage>
        <taxon>Bacteria</taxon>
        <taxon>Pseudomonadati</taxon>
        <taxon>Aquificota</taxon>
        <taxon>Aquificia</taxon>
        <taxon>Aquificales</taxon>
        <taxon>Aquificaceae</taxon>
        <taxon>Aquifex</taxon>
    </lineage>
</organism>
<feature type="transmembrane region" description="Helical" evidence="1">
    <location>
        <begin position="309"/>
        <end position="330"/>
    </location>
</feature>
<feature type="transmembrane region" description="Helical" evidence="1">
    <location>
        <begin position="282"/>
        <end position="303"/>
    </location>
</feature>
<dbReference type="EMBL" id="DRNB01000167">
    <property type="protein sequence ID" value="HHJ64165.1"/>
    <property type="molecule type" value="Genomic_DNA"/>
</dbReference>
<keyword evidence="1" id="KW-1133">Transmembrane helix</keyword>
<evidence type="ECO:0000256" key="1">
    <source>
        <dbReference type="SAM" id="Phobius"/>
    </source>
</evidence>